<dbReference type="Proteomes" id="UP001472677">
    <property type="component" value="Unassembled WGS sequence"/>
</dbReference>
<dbReference type="EMBL" id="JBBPBM010000117">
    <property type="protein sequence ID" value="KAK8506635.1"/>
    <property type="molecule type" value="Genomic_DNA"/>
</dbReference>
<keyword evidence="6" id="KW-0732">Signal</keyword>
<feature type="transmembrane region" description="Helical" evidence="5">
    <location>
        <begin position="82"/>
        <end position="102"/>
    </location>
</feature>
<organism evidence="7 8">
    <name type="scientific">Hibiscus sabdariffa</name>
    <name type="common">roselle</name>
    <dbReference type="NCBI Taxonomy" id="183260"/>
    <lineage>
        <taxon>Eukaryota</taxon>
        <taxon>Viridiplantae</taxon>
        <taxon>Streptophyta</taxon>
        <taxon>Embryophyta</taxon>
        <taxon>Tracheophyta</taxon>
        <taxon>Spermatophyta</taxon>
        <taxon>Magnoliopsida</taxon>
        <taxon>eudicotyledons</taxon>
        <taxon>Gunneridae</taxon>
        <taxon>Pentapetalae</taxon>
        <taxon>rosids</taxon>
        <taxon>malvids</taxon>
        <taxon>Malvales</taxon>
        <taxon>Malvaceae</taxon>
        <taxon>Malvoideae</taxon>
        <taxon>Hibiscus</taxon>
    </lineage>
</organism>
<keyword evidence="8" id="KW-1185">Reference proteome</keyword>
<feature type="signal peptide" evidence="6">
    <location>
        <begin position="1"/>
        <end position="19"/>
    </location>
</feature>
<keyword evidence="3 5" id="KW-1133">Transmembrane helix</keyword>
<comment type="caution">
    <text evidence="7">The sequence shown here is derived from an EMBL/GenBank/DDBJ whole genome shotgun (WGS) entry which is preliminary data.</text>
</comment>
<evidence type="ECO:0000313" key="8">
    <source>
        <dbReference type="Proteomes" id="UP001472677"/>
    </source>
</evidence>
<evidence type="ECO:0000256" key="4">
    <source>
        <dbReference type="ARBA" id="ARBA00023136"/>
    </source>
</evidence>
<keyword evidence="4 5" id="KW-0472">Membrane</keyword>
<reference evidence="7 8" key="1">
    <citation type="journal article" date="2024" name="G3 (Bethesda)">
        <title>Genome assembly of Hibiscus sabdariffa L. provides insights into metabolisms of medicinal natural products.</title>
        <authorList>
            <person name="Kim T."/>
        </authorList>
    </citation>
    <scope>NUCLEOTIDE SEQUENCE [LARGE SCALE GENOMIC DNA]</scope>
    <source>
        <strain evidence="7">TK-2024</strain>
        <tissue evidence="7">Old leaves</tissue>
    </source>
</reference>
<evidence type="ECO:0000256" key="3">
    <source>
        <dbReference type="ARBA" id="ARBA00022989"/>
    </source>
</evidence>
<evidence type="ECO:0000256" key="5">
    <source>
        <dbReference type="SAM" id="Phobius"/>
    </source>
</evidence>
<dbReference type="InterPro" id="IPR003689">
    <property type="entry name" value="ZIP"/>
</dbReference>
<protein>
    <submittedName>
        <fullName evidence="7">Uncharacterized protein</fullName>
    </submittedName>
</protein>
<gene>
    <name evidence="7" type="ORF">V6N12_073588</name>
</gene>
<evidence type="ECO:0000313" key="7">
    <source>
        <dbReference type="EMBL" id="KAK8506635.1"/>
    </source>
</evidence>
<evidence type="ECO:0000256" key="1">
    <source>
        <dbReference type="ARBA" id="ARBA00004141"/>
    </source>
</evidence>
<keyword evidence="2 5" id="KW-0812">Transmembrane</keyword>
<sequence>MFLFLPPMFMLMVLFLTFYDPEFRLDSASSAPNSMSGFEIRNSGASVVIGTSLRASDSSKTIRPLVAVLTFRVTNLYNKSSGTALIVEGLLNAASAGILIYIGTGGSPLLATDFMNPKLQLLQVGAGVFLLLGATLMSLLAI</sequence>
<proteinExistence type="predicted"/>
<accession>A0ABR2BJB9</accession>
<dbReference type="Pfam" id="PF02535">
    <property type="entry name" value="Zip"/>
    <property type="match status" value="1"/>
</dbReference>
<feature type="chain" id="PRO_5046616871" evidence="6">
    <location>
        <begin position="20"/>
        <end position="142"/>
    </location>
</feature>
<comment type="subcellular location">
    <subcellularLocation>
        <location evidence="1">Membrane</location>
        <topology evidence="1">Multi-pass membrane protein</topology>
    </subcellularLocation>
</comment>
<feature type="transmembrane region" description="Helical" evidence="5">
    <location>
        <begin position="122"/>
        <end position="141"/>
    </location>
</feature>
<name>A0ABR2BJB9_9ROSI</name>
<evidence type="ECO:0000256" key="6">
    <source>
        <dbReference type="SAM" id="SignalP"/>
    </source>
</evidence>
<evidence type="ECO:0000256" key="2">
    <source>
        <dbReference type="ARBA" id="ARBA00022692"/>
    </source>
</evidence>